<evidence type="ECO:0000259" key="14">
    <source>
        <dbReference type="Pfam" id="PF07714"/>
    </source>
</evidence>
<gene>
    <name evidence="16" type="ORF">ZEAMMB73_Zm00001d034689</name>
</gene>
<evidence type="ECO:0000256" key="8">
    <source>
        <dbReference type="ARBA" id="ARBA00022777"/>
    </source>
</evidence>
<dbReference type="SUPFAM" id="SSF56112">
    <property type="entry name" value="Protein kinase-like (PK-like)"/>
    <property type="match status" value="1"/>
</dbReference>
<dbReference type="PANTHER" id="PTHR45863">
    <property type="entry name" value="SERINE/THREONINE-PROTEIN KINASE BSK5"/>
    <property type="match status" value="1"/>
</dbReference>
<keyword evidence="3" id="KW-1003">Cell membrane</keyword>
<evidence type="ECO:0000256" key="4">
    <source>
        <dbReference type="ARBA" id="ARBA00022527"/>
    </source>
</evidence>
<evidence type="ECO:0000256" key="5">
    <source>
        <dbReference type="ARBA" id="ARBA00022679"/>
    </source>
</evidence>
<evidence type="ECO:0000256" key="6">
    <source>
        <dbReference type="ARBA" id="ARBA00022707"/>
    </source>
</evidence>
<dbReference type="EC" id="2.7.11.1" evidence="2"/>
<comment type="subcellular location">
    <subcellularLocation>
        <location evidence="1">Cell membrane</location>
        <topology evidence="1">Lipid-anchor</topology>
    </subcellularLocation>
</comment>
<evidence type="ECO:0000259" key="15">
    <source>
        <dbReference type="Pfam" id="PF25575"/>
    </source>
</evidence>
<dbReference type="Pfam" id="PF07714">
    <property type="entry name" value="PK_Tyr_Ser-Thr"/>
    <property type="match status" value="1"/>
</dbReference>
<dbReference type="InterPro" id="IPR011990">
    <property type="entry name" value="TPR-like_helical_dom_sf"/>
</dbReference>
<evidence type="ECO:0000313" key="16">
    <source>
        <dbReference type="EMBL" id="ONM10994.1"/>
    </source>
</evidence>
<dbReference type="InterPro" id="IPR001245">
    <property type="entry name" value="Ser-Thr/Tyr_kinase_cat_dom"/>
</dbReference>
<proteinExistence type="predicted"/>
<dbReference type="GO" id="GO:0009742">
    <property type="term" value="P:brassinosteroid mediated signaling pathway"/>
    <property type="evidence" value="ECO:0007669"/>
    <property type="project" value="InterPro"/>
</dbReference>
<dbReference type="InterPro" id="IPR011009">
    <property type="entry name" value="Kinase-like_dom_sf"/>
</dbReference>
<feature type="domain" description="Serine/threonine-protein kinase BSK1-like TPR repeats" evidence="15">
    <location>
        <begin position="288"/>
        <end position="340"/>
    </location>
</feature>
<evidence type="ECO:0000256" key="7">
    <source>
        <dbReference type="ARBA" id="ARBA00022741"/>
    </source>
</evidence>
<keyword evidence="6" id="KW-0519">Myristate</keyword>
<dbReference type="EMBL" id="CM007647">
    <property type="protein sequence ID" value="ONM10994.1"/>
    <property type="molecule type" value="Genomic_DNA"/>
</dbReference>
<evidence type="ECO:0000256" key="2">
    <source>
        <dbReference type="ARBA" id="ARBA00012513"/>
    </source>
</evidence>
<dbReference type="AlphaFoldDB" id="A0A1D6LA40"/>
<evidence type="ECO:0000256" key="13">
    <source>
        <dbReference type="ARBA" id="ARBA00048679"/>
    </source>
</evidence>
<evidence type="ECO:0000256" key="12">
    <source>
        <dbReference type="ARBA" id="ARBA00047899"/>
    </source>
</evidence>
<accession>A0A1D6LA40</accession>
<dbReference type="GO" id="GO:0005524">
    <property type="term" value="F:ATP binding"/>
    <property type="evidence" value="ECO:0007669"/>
    <property type="project" value="UniProtKB-KW"/>
</dbReference>
<evidence type="ECO:0000256" key="3">
    <source>
        <dbReference type="ARBA" id="ARBA00022475"/>
    </source>
</evidence>
<evidence type="ECO:0000256" key="1">
    <source>
        <dbReference type="ARBA" id="ARBA00004193"/>
    </source>
</evidence>
<name>A0A1D6LA40_MAIZE</name>
<dbReference type="InterPro" id="IPR045845">
    <property type="entry name" value="BSK"/>
</dbReference>
<keyword evidence="8 16" id="KW-0418">Kinase</keyword>
<feature type="domain" description="Serine-threonine/tyrosine-protein kinase catalytic" evidence="14">
    <location>
        <begin position="68"/>
        <end position="141"/>
    </location>
</feature>
<keyword evidence="9" id="KW-0067">ATP-binding</keyword>
<dbReference type="Gene3D" id="1.10.510.10">
    <property type="entry name" value="Transferase(Phosphotransferase) domain 1"/>
    <property type="match status" value="1"/>
</dbReference>
<comment type="catalytic activity">
    <reaction evidence="12">
        <text>L-threonyl-[protein] + ATP = O-phospho-L-threonyl-[protein] + ADP + H(+)</text>
        <dbReference type="Rhea" id="RHEA:46608"/>
        <dbReference type="Rhea" id="RHEA-COMP:11060"/>
        <dbReference type="Rhea" id="RHEA-COMP:11605"/>
        <dbReference type="ChEBI" id="CHEBI:15378"/>
        <dbReference type="ChEBI" id="CHEBI:30013"/>
        <dbReference type="ChEBI" id="CHEBI:30616"/>
        <dbReference type="ChEBI" id="CHEBI:61977"/>
        <dbReference type="ChEBI" id="CHEBI:456216"/>
        <dbReference type="EC" id="2.7.11.1"/>
    </reaction>
</comment>
<dbReference type="PANTHER" id="PTHR45863:SF7">
    <property type="entry name" value="SERINE_THREONINE-PROTEIN KINASE BSK5"/>
    <property type="match status" value="1"/>
</dbReference>
<keyword evidence="7" id="KW-0547">Nucleotide-binding</keyword>
<dbReference type="InterPro" id="IPR058209">
    <property type="entry name" value="TPR_BSK1_C"/>
</dbReference>
<dbReference type="Pfam" id="PF25575">
    <property type="entry name" value="TPR_BSK1_C"/>
    <property type="match status" value="1"/>
</dbReference>
<dbReference type="GO" id="GO:0004674">
    <property type="term" value="F:protein serine/threonine kinase activity"/>
    <property type="evidence" value="ECO:0007669"/>
    <property type="project" value="UniProtKB-KW"/>
</dbReference>
<keyword evidence="10" id="KW-0472">Membrane</keyword>
<keyword evidence="11" id="KW-0449">Lipoprotein</keyword>
<dbReference type="SUPFAM" id="SSF48452">
    <property type="entry name" value="TPR-like"/>
    <property type="match status" value="1"/>
</dbReference>
<sequence length="373" mass="40706">MGARCSKLSVCWWPPHFKSPMLENGAAGDDGSGVPVFAEYSFDDLRVATDGFAPDRIVSEHGEKAPNVVYRGTLFSSGRTVAIKRFGRSAWPDSRQFLEEARAVGQLRSGRLANLIGCCCESGERLLVAEFMPHETLAKHLFHCRVSPESVVYSFGTVLLDLLSGKHIPPSHALDLIRGKNFLVLMDSCLEGHVSNSDGTDLMRLASRCLQYEARDRPNLKTVVSGLTSLQKDAYTPSHTLLGIQHDKNNSGQVSLSAIGKAFARADLNEVHEILLHDGYNEDDEANAEFLDSGAVVAPTMLGRRCFAHVVAGNPQEGLEDAKRAEIIASDWPMGHYLQALALHKLGREAESQEALKNGTALEAARNSRARTV</sequence>
<dbReference type="ExpressionAtlas" id="A0A1D6LA40">
    <property type="expression patterns" value="baseline and differential"/>
</dbReference>
<reference evidence="16" key="1">
    <citation type="submission" date="2015-12" db="EMBL/GenBank/DDBJ databases">
        <title>Update maize B73 reference genome by single molecule sequencing technologies.</title>
        <authorList>
            <consortium name="Maize Genome Sequencing Project"/>
            <person name="Ware D."/>
        </authorList>
    </citation>
    <scope>NUCLEOTIDE SEQUENCE [LARGE SCALE GENOMIC DNA]</scope>
    <source>
        <tissue evidence="16">Seedling</tissue>
    </source>
</reference>
<protein>
    <recommendedName>
        <fullName evidence="2">non-specific serine/threonine protein kinase</fullName>
        <ecNumber evidence="2">2.7.11.1</ecNumber>
    </recommendedName>
</protein>
<comment type="catalytic activity">
    <reaction evidence="13">
        <text>L-seryl-[protein] + ATP = O-phospho-L-seryl-[protein] + ADP + H(+)</text>
        <dbReference type="Rhea" id="RHEA:17989"/>
        <dbReference type="Rhea" id="RHEA-COMP:9863"/>
        <dbReference type="Rhea" id="RHEA-COMP:11604"/>
        <dbReference type="ChEBI" id="CHEBI:15378"/>
        <dbReference type="ChEBI" id="CHEBI:29999"/>
        <dbReference type="ChEBI" id="CHEBI:30616"/>
        <dbReference type="ChEBI" id="CHEBI:83421"/>
        <dbReference type="ChEBI" id="CHEBI:456216"/>
        <dbReference type="EC" id="2.7.11.1"/>
    </reaction>
</comment>
<evidence type="ECO:0000256" key="10">
    <source>
        <dbReference type="ARBA" id="ARBA00023136"/>
    </source>
</evidence>
<dbReference type="Gene3D" id="3.30.200.20">
    <property type="entry name" value="Phosphorylase Kinase, domain 1"/>
    <property type="match status" value="1"/>
</dbReference>
<evidence type="ECO:0000256" key="9">
    <source>
        <dbReference type="ARBA" id="ARBA00022840"/>
    </source>
</evidence>
<keyword evidence="4" id="KW-0723">Serine/threonine-protein kinase</keyword>
<dbReference type="GO" id="GO:0005886">
    <property type="term" value="C:plasma membrane"/>
    <property type="evidence" value="ECO:0007669"/>
    <property type="project" value="UniProtKB-SubCell"/>
</dbReference>
<dbReference type="FunFam" id="3.30.200.20:FF:000154">
    <property type="entry name" value="probable serine/threonine-protein kinase At4g35230"/>
    <property type="match status" value="1"/>
</dbReference>
<evidence type="ECO:0000256" key="11">
    <source>
        <dbReference type="ARBA" id="ARBA00023288"/>
    </source>
</evidence>
<keyword evidence="5" id="KW-0808">Transferase</keyword>
<organism evidence="16">
    <name type="scientific">Zea mays</name>
    <name type="common">Maize</name>
    <dbReference type="NCBI Taxonomy" id="4577"/>
    <lineage>
        <taxon>Eukaryota</taxon>
        <taxon>Viridiplantae</taxon>
        <taxon>Streptophyta</taxon>
        <taxon>Embryophyta</taxon>
        <taxon>Tracheophyta</taxon>
        <taxon>Spermatophyta</taxon>
        <taxon>Magnoliopsida</taxon>
        <taxon>Liliopsida</taxon>
        <taxon>Poales</taxon>
        <taxon>Poaceae</taxon>
        <taxon>PACMAD clade</taxon>
        <taxon>Panicoideae</taxon>
        <taxon>Andropogonodae</taxon>
        <taxon>Andropogoneae</taxon>
        <taxon>Tripsacinae</taxon>
        <taxon>Zea</taxon>
    </lineage>
</organism>